<comment type="caution">
    <text evidence="3">The sequence shown here is derived from an EMBL/GenBank/DDBJ whole genome shotgun (WGS) entry which is preliminary data.</text>
</comment>
<dbReference type="Pfam" id="PF13579">
    <property type="entry name" value="Glyco_trans_4_4"/>
    <property type="match status" value="1"/>
</dbReference>
<dbReference type="InterPro" id="IPR050194">
    <property type="entry name" value="Glycosyltransferase_grp1"/>
</dbReference>
<dbReference type="GO" id="GO:0016758">
    <property type="term" value="F:hexosyltransferase activity"/>
    <property type="evidence" value="ECO:0007669"/>
    <property type="project" value="TreeGrafter"/>
</dbReference>
<dbReference type="AlphaFoldDB" id="A0A2W5ATQ7"/>
<proteinExistence type="predicted"/>
<name>A0A2W5ATQ7_9SPHN</name>
<gene>
    <name evidence="3" type="ORF">DI632_14105</name>
</gene>
<dbReference type="PANTHER" id="PTHR45947:SF3">
    <property type="entry name" value="SULFOQUINOVOSYL TRANSFERASE SQD2"/>
    <property type="match status" value="1"/>
</dbReference>
<evidence type="ECO:0000313" key="4">
    <source>
        <dbReference type="Proteomes" id="UP000248614"/>
    </source>
</evidence>
<accession>A0A2W5ATQ7</accession>
<dbReference type="Gene3D" id="3.40.50.2000">
    <property type="entry name" value="Glycogen Phosphorylase B"/>
    <property type="match status" value="2"/>
</dbReference>
<sequence>MRIGLISWAYPPEKSGLSRAACEIAQALAGAGHDVRVVTMDRTDRSMDGAVEVVGARAGGWLARARRLPGIGHLCGPAMIARTVRRLHAERPFDVIEATNWYAPGLWVALTGPAPLVTRNSTPVATSAARPRSLRDRVDRWAAVTLEALSARMSAGLISNTEAHGAKVAALYGTRPPGAGHAVIGLSLPPAIVAAGRAAPYPPGNDVLRMLFVGRNEPRKGTDALIGALPALAAEADAGTLPDFRLTMIGLHRQELDRLPPAALRRIDSYHRVEDDALHAALAAADIVVAPSRYESFGLVYQEAMTFGRPIAACGEDPSARLFVGGSGAGLLADDCTADALGAIVRRMLRDGELRQALSTAARVAAGRFTRAGLAAGTAAAYVAAVNGRSSAASSPGRPAPADMAS</sequence>
<dbReference type="InterPro" id="IPR028098">
    <property type="entry name" value="Glyco_trans_4-like_N"/>
</dbReference>
<keyword evidence="3" id="KW-0808">Transferase</keyword>
<dbReference type="Pfam" id="PF00534">
    <property type="entry name" value="Glycos_transf_1"/>
    <property type="match status" value="1"/>
</dbReference>
<dbReference type="PANTHER" id="PTHR45947">
    <property type="entry name" value="SULFOQUINOVOSYL TRANSFERASE SQD2"/>
    <property type="match status" value="1"/>
</dbReference>
<organism evidence="3 4">
    <name type="scientific">Sphingomonas hengshuiensis</name>
    <dbReference type="NCBI Taxonomy" id="1609977"/>
    <lineage>
        <taxon>Bacteria</taxon>
        <taxon>Pseudomonadati</taxon>
        <taxon>Pseudomonadota</taxon>
        <taxon>Alphaproteobacteria</taxon>
        <taxon>Sphingomonadales</taxon>
        <taxon>Sphingomonadaceae</taxon>
        <taxon>Sphingomonas</taxon>
    </lineage>
</organism>
<evidence type="ECO:0000259" key="2">
    <source>
        <dbReference type="Pfam" id="PF13579"/>
    </source>
</evidence>
<evidence type="ECO:0000313" key="3">
    <source>
        <dbReference type="EMBL" id="PZO73871.1"/>
    </source>
</evidence>
<dbReference type="SUPFAM" id="SSF53756">
    <property type="entry name" value="UDP-Glycosyltransferase/glycogen phosphorylase"/>
    <property type="match status" value="1"/>
</dbReference>
<reference evidence="3 4" key="1">
    <citation type="submission" date="2017-08" db="EMBL/GenBank/DDBJ databases">
        <title>Infants hospitalized years apart are colonized by the same room-sourced microbial strains.</title>
        <authorList>
            <person name="Brooks B."/>
            <person name="Olm M.R."/>
            <person name="Firek B.A."/>
            <person name="Baker R."/>
            <person name="Thomas B.C."/>
            <person name="Morowitz M.J."/>
            <person name="Banfield J.F."/>
        </authorList>
    </citation>
    <scope>NUCLEOTIDE SEQUENCE [LARGE SCALE GENOMIC DNA]</scope>
    <source>
        <strain evidence="3">S2_018_000_R3_110</strain>
    </source>
</reference>
<dbReference type="CDD" id="cd03801">
    <property type="entry name" value="GT4_PimA-like"/>
    <property type="match status" value="1"/>
</dbReference>
<evidence type="ECO:0000259" key="1">
    <source>
        <dbReference type="Pfam" id="PF00534"/>
    </source>
</evidence>
<dbReference type="EMBL" id="QFNF01000047">
    <property type="protein sequence ID" value="PZO73871.1"/>
    <property type="molecule type" value="Genomic_DNA"/>
</dbReference>
<feature type="domain" description="Glycosyl transferase family 1" evidence="1">
    <location>
        <begin position="209"/>
        <end position="363"/>
    </location>
</feature>
<protein>
    <submittedName>
        <fullName evidence="3">Glycosyl transferase family 1</fullName>
    </submittedName>
</protein>
<dbReference type="InterPro" id="IPR001296">
    <property type="entry name" value="Glyco_trans_1"/>
</dbReference>
<dbReference type="Proteomes" id="UP000248614">
    <property type="component" value="Unassembled WGS sequence"/>
</dbReference>
<feature type="domain" description="Glycosyltransferase subfamily 4-like N-terminal" evidence="2">
    <location>
        <begin position="16"/>
        <end position="175"/>
    </location>
</feature>